<evidence type="ECO:0000313" key="1">
    <source>
        <dbReference type="EMBL" id="SVD79629.1"/>
    </source>
</evidence>
<protein>
    <submittedName>
        <fullName evidence="1">Uncharacterized protein</fullName>
    </submittedName>
</protein>
<dbReference type="EMBL" id="UINC01173824">
    <property type="protein sequence ID" value="SVD79629.1"/>
    <property type="molecule type" value="Genomic_DNA"/>
</dbReference>
<sequence>MKKIIDDKDCLHKIIEHNLLQPAFLNKKRHYPTMSLNVYKNELIDIVINIYPELPSRSTKDISFQSIHHHGN</sequence>
<feature type="non-terminal residue" evidence="1">
    <location>
        <position position="72"/>
    </location>
</feature>
<proteinExistence type="predicted"/>
<dbReference type="AlphaFoldDB" id="A0A382Y9F6"/>
<name>A0A382Y9F6_9ZZZZ</name>
<reference evidence="1" key="1">
    <citation type="submission" date="2018-05" db="EMBL/GenBank/DDBJ databases">
        <authorList>
            <person name="Lanie J.A."/>
            <person name="Ng W.-L."/>
            <person name="Kazmierczak K.M."/>
            <person name="Andrzejewski T.M."/>
            <person name="Davidsen T.M."/>
            <person name="Wayne K.J."/>
            <person name="Tettelin H."/>
            <person name="Glass J.I."/>
            <person name="Rusch D."/>
            <person name="Podicherti R."/>
            <person name="Tsui H.-C.T."/>
            <person name="Winkler M.E."/>
        </authorList>
    </citation>
    <scope>NUCLEOTIDE SEQUENCE</scope>
</reference>
<accession>A0A382Y9F6</accession>
<gene>
    <name evidence="1" type="ORF">METZ01_LOCUS432483</name>
</gene>
<organism evidence="1">
    <name type="scientific">marine metagenome</name>
    <dbReference type="NCBI Taxonomy" id="408172"/>
    <lineage>
        <taxon>unclassified sequences</taxon>
        <taxon>metagenomes</taxon>
        <taxon>ecological metagenomes</taxon>
    </lineage>
</organism>